<organism evidence="1 2">
    <name type="scientific">Lacihabitans lacunae</name>
    <dbReference type="NCBI Taxonomy" id="1028214"/>
    <lineage>
        <taxon>Bacteria</taxon>
        <taxon>Pseudomonadati</taxon>
        <taxon>Bacteroidota</taxon>
        <taxon>Cytophagia</taxon>
        <taxon>Cytophagales</taxon>
        <taxon>Leadbetterellaceae</taxon>
        <taxon>Lacihabitans</taxon>
    </lineage>
</organism>
<dbReference type="RefSeq" id="WP_379840237.1">
    <property type="nucleotide sequence ID" value="NZ_JBHRYQ010000001.1"/>
</dbReference>
<proteinExistence type="predicted"/>
<gene>
    <name evidence="1" type="ORF">ACFOOI_08160</name>
</gene>
<name>A0ABV7YWK8_9BACT</name>
<dbReference type="EMBL" id="JBHRYQ010000001">
    <property type="protein sequence ID" value="MFC3810623.1"/>
    <property type="molecule type" value="Genomic_DNA"/>
</dbReference>
<protein>
    <submittedName>
        <fullName evidence="1">Uncharacterized protein</fullName>
    </submittedName>
</protein>
<comment type="caution">
    <text evidence="1">The sequence shown here is derived from an EMBL/GenBank/DDBJ whole genome shotgun (WGS) entry which is preliminary data.</text>
</comment>
<dbReference type="Proteomes" id="UP001595616">
    <property type="component" value="Unassembled WGS sequence"/>
</dbReference>
<evidence type="ECO:0000313" key="1">
    <source>
        <dbReference type="EMBL" id="MFC3810623.1"/>
    </source>
</evidence>
<sequence>MVKNKITYVCVLIYNQSNLLYSGDDSSRFKRGREGEDSVISGYEIGFKAIGNGLFAGHSY</sequence>
<keyword evidence="2" id="KW-1185">Reference proteome</keyword>
<evidence type="ECO:0000313" key="2">
    <source>
        <dbReference type="Proteomes" id="UP001595616"/>
    </source>
</evidence>
<accession>A0ABV7YWK8</accession>
<reference evidence="2" key="1">
    <citation type="journal article" date="2019" name="Int. J. Syst. Evol. Microbiol.">
        <title>The Global Catalogue of Microorganisms (GCM) 10K type strain sequencing project: providing services to taxonomists for standard genome sequencing and annotation.</title>
        <authorList>
            <consortium name="The Broad Institute Genomics Platform"/>
            <consortium name="The Broad Institute Genome Sequencing Center for Infectious Disease"/>
            <person name="Wu L."/>
            <person name="Ma J."/>
        </authorList>
    </citation>
    <scope>NUCLEOTIDE SEQUENCE [LARGE SCALE GENOMIC DNA]</scope>
    <source>
        <strain evidence="2">CECT 7956</strain>
    </source>
</reference>